<feature type="region of interest" description="Disordered" evidence="2">
    <location>
        <begin position="67"/>
        <end position="95"/>
    </location>
</feature>
<protein>
    <recommendedName>
        <fullName evidence="3">C2H2-type domain-containing protein</fullName>
    </recommendedName>
</protein>
<keyword evidence="1" id="KW-0862">Zinc</keyword>
<evidence type="ECO:0000313" key="5">
    <source>
        <dbReference type="Proteomes" id="UP001610563"/>
    </source>
</evidence>
<keyword evidence="1" id="KW-0863">Zinc-finger</keyword>
<dbReference type="PROSITE" id="PS50157">
    <property type="entry name" value="ZINC_FINGER_C2H2_2"/>
    <property type="match status" value="1"/>
</dbReference>
<feature type="compositionally biased region" description="Low complexity" evidence="2">
    <location>
        <begin position="141"/>
        <end position="156"/>
    </location>
</feature>
<name>A0ABR4FZ17_9EURO</name>
<sequence>MSTFENPFYSVPSSPFASALWTSWALDSSLGTGEDEGSFKLDPNWQLPMYSMPDYSLPFENWSDQCPTPLSSLSPPNRTASMGQLTDPGTDMTSWMPALDMLENSVATTAPIPSACAQDLATQSTLLQDYANQQSCISLQSNHSSPSDTSSASSIPSLPPNTKINRNSKAPIRCWEHSCGGRAFSSLGNYERHLREKSGRAKSFTCEQCGQRFTRSTAKNKHIRYGRCRMRQVQ</sequence>
<evidence type="ECO:0000313" key="4">
    <source>
        <dbReference type="EMBL" id="KAL2788505.1"/>
    </source>
</evidence>
<comment type="caution">
    <text evidence="4">The sequence shown here is derived from an EMBL/GenBank/DDBJ whole genome shotgun (WGS) entry which is preliminary data.</text>
</comment>
<dbReference type="SUPFAM" id="SSF57667">
    <property type="entry name" value="beta-beta-alpha zinc fingers"/>
    <property type="match status" value="1"/>
</dbReference>
<evidence type="ECO:0000256" key="1">
    <source>
        <dbReference type="PROSITE-ProRule" id="PRU00042"/>
    </source>
</evidence>
<evidence type="ECO:0000256" key="2">
    <source>
        <dbReference type="SAM" id="MobiDB-lite"/>
    </source>
</evidence>
<dbReference type="InterPro" id="IPR036236">
    <property type="entry name" value="Znf_C2H2_sf"/>
</dbReference>
<dbReference type="Proteomes" id="UP001610563">
    <property type="component" value="Unassembled WGS sequence"/>
</dbReference>
<proteinExistence type="predicted"/>
<feature type="domain" description="C2H2-type" evidence="3">
    <location>
        <begin position="204"/>
        <end position="224"/>
    </location>
</feature>
<feature type="compositionally biased region" description="Polar residues" evidence="2">
    <location>
        <begin position="67"/>
        <end position="84"/>
    </location>
</feature>
<dbReference type="Gene3D" id="3.30.160.60">
    <property type="entry name" value="Classic Zinc Finger"/>
    <property type="match status" value="1"/>
</dbReference>
<feature type="region of interest" description="Disordered" evidence="2">
    <location>
        <begin position="139"/>
        <end position="166"/>
    </location>
</feature>
<keyword evidence="1" id="KW-0479">Metal-binding</keyword>
<dbReference type="InterPro" id="IPR013087">
    <property type="entry name" value="Znf_C2H2_type"/>
</dbReference>
<accession>A0ABR4FZ17</accession>
<evidence type="ECO:0000259" key="3">
    <source>
        <dbReference type="PROSITE" id="PS50157"/>
    </source>
</evidence>
<organism evidence="4 5">
    <name type="scientific">Aspergillus keveii</name>
    <dbReference type="NCBI Taxonomy" id="714993"/>
    <lineage>
        <taxon>Eukaryota</taxon>
        <taxon>Fungi</taxon>
        <taxon>Dikarya</taxon>
        <taxon>Ascomycota</taxon>
        <taxon>Pezizomycotina</taxon>
        <taxon>Eurotiomycetes</taxon>
        <taxon>Eurotiomycetidae</taxon>
        <taxon>Eurotiales</taxon>
        <taxon>Aspergillaceae</taxon>
        <taxon>Aspergillus</taxon>
        <taxon>Aspergillus subgen. Nidulantes</taxon>
    </lineage>
</organism>
<gene>
    <name evidence="4" type="ORF">BJX66DRAFT_254284</name>
</gene>
<reference evidence="4 5" key="1">
    <citation type="submission" date="2024-07" db="EMBL/GenBank/DDBJ databases">
        <title>Section-level genome sequencing and comparative genomics of Aspergillus sections Usti and Cavernicolus.</title>
        <authorList>
            <consortium name="Lawrence Berkeley National Laboratory"/>
            <person name="Nybo J.L."/>
            <person name="Vesth T.C."/>
            <person name="Theobald S."/>
            <person name="Frisvad J.C."/>
            <person name="Larsen T.O."/>
            <person name="Kjaerboelling I."/>
            <person name="Rothschild-Mancinelli K."/>
            <person name="Lyhne E.K."/>
            <person name="Kogle M.E."/>
            <person name="Barry K."/>
            <person name="Clum A."/>
            <person name="Na H."/>
            <person name="Ledsgaard L."/>
            <person name="Lin J."/>
            <person name="Lipzen A."/>
            <person name="Kuo A."/>
            <person name="Riley R."/>
            <person name="Mondo S."/>
            <person name="Labutti K."/>
            <person name="Haridas S."/>
            <person name="Pangalinan J."/>
            <person name="Salamov A.A."/>
            <person name="Simmons B.A."/>
            <person name="Magnuson J.K."/>
            <person name="Chen J."/>
            <person name="Drula E."/>
            <person name="Henrissat B."/>
            <person name="Wiebenga A."/>
            <person name="Lubbers R.J."/>
            <person name="Gomes A.C."/>
            <person name="Makela M.R."/>
            <person name="Stajich J."/>
            <person name="Grigoriev I.V."/>
            <person name="Mortensen U.H."/>
            <person name="De Vries R.P."/>
            <person name="Baker S.E."/>
            <person name="Andersen M.R."/>
        </authorList>
    </citation>
    <scope>NUCLEOTIDE SEQUENCE [LARGE SCALE GENOMIC DNA]</scope>
    <source>
        <strain evidence="4 5">CBS 209.92</strain>
    </source>
</reference>
<keyword evidence="5" id="KW-1185">Reference proteome</keyword>
<dbReference type="EMBL" id="JBFTWV010000078">
    <property type="protein sequence ID" value="KAL2788505.1"/>
    <property type="molecule type" value="Genomic_DNA"/>
</dbReference>